<evidence type="ECO:0000259" key="8">
    <source>
        <dbReference type="SMART" id="SM01005"/>
    </source>
</evidence>
<keyword evidence="4 5" id="KW-0413">Isomerase</keyword>
<comment type="catalytic activity">
    <reaction evidence="1 5">
        <text>L-alanine = D-alanine</text>
        <dbReference type="Rhea" id="RHEA:20249"/>
        <dbReference type="ChEBI" id="CHEBI:57416"/>
        <dbReference type="ChEBI" id="CHEBI:57972"/>
        <dbReference type="EC" id="5.1.1.1"/>
    </reaction>
</comment>
<feature type="binding site" evidence="5 7">
    <location>
        <position position="137"/>
    </location>
    <ligand>
        <name>substrate</name>
    </ligand>
</feature>
<dbReference type="EMBL" id="BMXG01000005">
    <property type="protein sequence ID" value="GHB96279.1"/>
    <property type="molecule type" value="Genomic_DNA"/>
</dbReference>
<dbReference type="InterPro" id="IPR001608">
    <property type="entry name" value="Ala_racemase_N"/>
</dbReference>
<dbReference type="Proteomes" id="UP000642829">
    <property type="component" value="Unassembled WGS sequence"/>
</dbReference>
<evidence type="ECO:0000256" key="4">
    <source>
        <dbReference type="ARBA" id="ARBA00023235"/>
    </source>
</evidence>
<dbReference type="SUPFAM" id="SSF50621">
    <property type="entry name" value="Alanine racemase C-terminal domain-like"/>
    <property type="match status" value="1"/>
</dbReference>
<keyword evidence="3 5" id="KW-0663">Pyridoxal phosphate</keyword>
<dbReference type="Gene3D" id="3.20.20.10">
    <property type="entry name" value="Alanine racemase"/>
    <property type="match status" value="1"/>
</dbReference>
<dbReference type="InterPro" id="IPR029066">
    <property type="entry name" value="PLP-binding_barrel"/>
</dbReference>
<dbReference type="RefSeq" id="WP_189512514.1">
    <property type="nucleotide sequence ID" value="NZ_BMXG01000005.1"/>
</dbReference>
<dbReference type="SUPFAM" id="SSF51419">
    <property type="entry name" value="PLP-binding barrel"/>
    <property type="match status" value="1"/>
</dbReference>
<dbReference type="GO" id="GO:0005829">
    <property type="term" value="C:cytosol"/>
    <property type="evidence" value="ECO:0007669"/>
    <property type="project" value="TreeGrafter"/>
</dbReference>
<dbReference type="FunFam" id="3.20.20.10:FF:000002">
    <property type="entry name" value="Alanine racemase"/>
    <property type="match status" value="1"/>
</dbReference>
<evidence type="ECO:0000313" key="9">
    <source>
        <dbReference type="EMBL" id="GHB96279.1"/>
    </source>
</evidence>
<reference evidence="9" key="2">
    <citation type="submission" date="2020-09" db="EMBL/GenBank/DDBJ databases">
        <authorList>
            <person name="Sun Q."/>
            <person name="Kim S."/>
        </authorList>
    </citation>
    <scope>NUCLEOTIDE SEQUENCE</scope>
    <source>
        <strain evidence="9">KCTC 12870</strain>
    </source>
</reference>
<accession>A0A8J3DGH4</accession>
<dbReference type="Pfam" id="PF00842">
    <property type="entry name" value="Ala_racemase_C"/>
    <property type="match status" value="1"/>
</dbReference>
<sequence>MNGSTHRCWAEIDLAALERNLGKIRAALPSHIRYVAVVKADAYGHGMPQTVARLMQSGADAFAVANVYEAAELREIGSGWPILVLGAVLPEEEAHLLHYDLVATVSTAEEVERLDKLGRKHKRPVRVHLKVDTGMGRLGIWHTEARPLFERIVAAKNIALEGVFTHFSSADSDPDYTLLQRRRFLQLLDKLPELADQRLLIHADNSAGLDTLAPDSPFNAVRVGLLQFGHAPYRGSLLDRIKPEPVLSFHARIGIVKELPSGVPISYSQTHKLRRRSQLAVLTAGYGDGIPTTASNRASVLIRGRRCPVLGRVTMDQTIVDVTDLPEAAPGDIATMIGAQAVTIEHQKDGETHERITVEEFAYWCDNIPWEIFCSITKRVPRQYKTTRDQ</sequence>
<dbReference type="GO" id="GO:0030170">
    <property type="term" value="F:pyridoxal phosphate binding"/>
    <property type="evidence" value="ECO:0007669"/>
    <property type="project" value="UniProtKB-UniRule"/>
</dbReference>
<organism evidence="9 10">
    <name type="scientific">Cerasicoccus arenae</name>
    <dbReference type="NCBI Taxonomy" id="424488"/>
    <lineage>
        <taxon>Bacteria</taxon>
        <taxon>Pseudomonadati</taxon>
        <taxon>Verrucomicrobiota</taxon>
        <taxon>Opitutia</taxon>
        <taxon>Puniceicoccales</taxon>
        <taxon>Cerasicoccaceae</taxon>
        <taxon>Cerasicoccus</taxon>
    </lineage>
</organism>
<dbReference type="CDD" id="cd00430">
    <property type="entry name" value="PLPDE_III_AR"/>
    <property type="match status" value="1"/>
</dbReference>
<dbReference type="PRINTS" id="PR00992">
    <property type="entry name" value="ALARACEMASE"/>
</dbReference>
<dbReference type="NCBIfam" id="TIGR00492">
    <property type="entry name" value="alr"/>
    <property type="match status" value="1"/>
</dbReference>
<evidence type="ECO:0000256" key="6">
    <source>
        <dbReference type="PIRSR" id="PIRSR600821-50"/>
    </source>
</evidence>
<dbReference type="InterPro" id="IPR020622">
    <property type="entry name" value="Ala_racemase_pyridoxalP-BS"/>
</dbReference>
<protein>
    <recommendedName>
        <fullName evidence="5">Alanine racemase</fullName>
        <ecNumber evidence="5">5.1.1.1</ecNumber>
    </recommendedName>
</protein>
<evidence type="ECO:0000256" key="5">
    <source>
        <dbReference type="HAMAP-Rule" id="MF_01201"/>
    </source>
</evidence>
<keyword evidence="10" id="KW-1185">Reference proteome</keyword>
<feature type="active site" description="Proton acceptor; specific for L-alanine" evidence="5">
    <location>
        <position position="267"/>
    </location>
</feature>
<dbReference type="InterPro" id="IPR000821">
    <property type="entry name" value="Ala_racemase"/>
</dbReference>
<comment type="cofactor">
    <cofactor evidence="2 5 6">
        <name>pyridoxal 5'-phosphate</name>
        <dbReference type="ChEBI" id="CHEBI:597326"/>
    </cofactor>
</comment>
<reference evidence="9" key="1">
    <citation type="journal article" date="2014" name="Int. J. Syst. Evol. Microbiol.">
        <title>Complete genome sequence of Corynebacterium casei LMG S-19264T (=DSM 44701T), isolated from a smear-ripened cheese.</title>
        <authorList>
            <consortium name="US DOE Joint Genome Institute (JGI-PGF)"/>
            <person name="Walter F."/>
            <person name="Albersmeier A."/>
            <person name="Kalinowski J."/>
            <person name="Ruckert C."/>
        </authorList>
    </citation>
    <scope>NUCLEOTIDE SEQUENCE</scope>
    <source>
        <strain evidence="9">KCTC 12870</strain>
    </source>
</reference>
<feature type="active site" description="Proton acceptor; specific for D-alanine" evidence="5">
    <location>
        <position position="39"/>
    </location>
</feature>
<dbReference type="AlphaFoldDB" id="A0A8J3DGH4"/>
<feature type="domain" description="Alanine racemase C-terminal" evidence="8">
    <location>
        <begin position="246"/>
        <end position="385"/>
    </location>
</feature>
<dbReference type="Gene3D" id="2.40.37.10">
    <property type="entry name" value="Lyase, Ornithine Decarboxylase, Chain A, domain 1"/>
    <property type="match status" value="1"/>
</dbReference>
<dbReference type="SMART" id="SM01005">
    <property type="entry name" value="Ala_racemase_C"/>
    <property type="match status" value="1"/>
</dbReference>
<dbReference type="InterPro" id="IPR011079">
    <property type="entry name" value="Ala_racemase_C"/>
</dbReference>
<dbReference type="PANTHER" id="PTHR30511:SF0">
    <property type="entry name" value="ALANINE RACEMASE, CATABOLIC-RELATED"/>
    <property type="match status" value="1"/>
</dbReference>
<evidence type="ECO:0000256" key="2">
    <source>
        <dbReference type="ARBA" id="ARBA00001933"/>
    </source>
</evidence>
<comment type="function">
    <text evidence="5">Catalyzes the interconversion of L-alanine and D-alanine. May also act on other amino acids.</text>
</comment>
<dbReference type="HAMAP" id="MF_01201">
    <property type="entry name" value="Ala_racemase"/>
    <property type="match status" value="1"/>
</dbReference>
<evidence type="ECO:0000256" key="1">
    <source>
        <dbReference type="ARBA" id="ARBA00000316"/>
    </source>
</evidence>
<comment type="pathway">
    <text evidence="5">Amino-acid biosynthesis; D-alanine biosynthesis; D-alanine from L-alanine: step 1/1.</text>
</comment>
<evidence type="ECO:0000256" key="7">
    <source>
        <dbReference type="PIRSR" id="PIRSR600821-52"/>
    </source>
</evidence>
<dbReference type="EC" id="5.1.1.1" evidence="5"/>
<proteinExistence type="inferred from homology"/>
<evidence type="ECO:0000313" key="10">
    <source>
        <dbReference type="Proteomes" id="UP000642829"/>
    </source>
</evidence>
<name>A0A8J3DGH4_9BACT</name>
<dbReference type="InterPro" id="IPR009006">
    <property type="entry name" value="Ala_racemase/Decarboxylase_C"/>
</dbReference>
<comment type="caution">
    <text evidence="9">The sequence shown here is derived from an EMBL/GenBank/DDBJ whole genome shotgun (WGS) entry which is preliminary data.</text>
</comment>
<feature type="modified residue" description="N6-(pyridoxal phosphate)lysine" evidence="5 6">
    <location>
        <position position="39"/>
    </location>
</feature>
<evidence type="ECO:0000256" key="3">
    <source>
        <dbReference type="ARBA" id="ARBA00022898"/>
    </source>
</evidence>
<dbReference type="GO" id="GO:0030632">
    <property type="term" value="P:D-alanine biosynthetic process"/>
    <property type="evidence" value="ECO:0007669"/>
    <property type="project" value="UniProtKB-UniRule"/>
</dbReference>
<dbReference type="GO" id="GO:0008784">
    <property type="term" value="F:alanine racemase activity"/>
    <property type="evidence" value="ECO:0007669"/>
    <property type="project" value="UniProtKB-UniRule"/>
</dbReference>
<comment type="similarity">
    <text evidence="5">Belongs to the alanine racemase family.</text>
</comment>
<dbReference type="PANTHER" id="PTHR30511">
    <property type="entry name" value="ALANINE RACEMASE"/>
    <property type="match status" value="1"/>
</dbReference>
<gene>
    <name evidence="9" type="ORF">GCM10007047_10080</name>
</gene>
<dbReference type="PROSITE" id="PS00395">
    <property type="entry name" value="ALANINE_RACEMASE"/>
    <property type="match status" value="1"/>
</dbReference>
<feature type="binding site" evidence="5 7">
    <location>
        <position position="315"/>
    </location>
    <ligand>
        <name>substrate</name>
    </ligand>
</feature>
<dbReference type="Pfam" id="PF01168">
    <property type="entry name" value="Ala_racemase_N"/>
    <property type="match status" value="1"/>
</dbReference>
<dbReference type="UniPathway" id="UPA00042">
    <property type="reaction ID" value="UER00497"/>
</dbReference>